<evidence type="ECO:0000313" key="3">
    <source>
        <dbReference type="Proteomes" id="UP001215827"/>
    </source>
</evidence>
<evidence type="ECO:0008006" key="4">
    <source>
        <dbReference type="Google" id="ProtNLM"/>
    </source>
</evidence>
<dbReference type="RefSeq" id="WP_278015217.1">
    <property type="nucleotide sequence ID" value="NZ_CP121106.1"/>
</dbReference>
<feature type="signal peptide" evidence="1">
    <location>
        <begin position="1"/>
        <end position="22"/>
    </location>
</feature>
<proteinExistence type="predicted"/>
<evidence type="ECO:0000313" key="2">
    <source>
        <dbReference type="EMBL" id="WFL76451.1"/>
    </source>
</evidence>
<feature type="chain" id="PRO_5046094490" description="DUF1579 domain-containing protein" evidence="1">
    <location>
        <begin position="23"/>
        <end position="184"/>
    </location>
</feature>
<protein>
    <recommendedName>
        <fullName evidence="4">DUF1579 domain-containing protein</fullName>
    </recommendedName>
</protein>
<keyword evidence="1" id="KW-0732">Signal</keyword>
<organism evidence="2 3">
    <name type="scientific">Altererythrobacter arenosus</name>
    <dbReference type="NCBI Taxonomy" id="3032592"/>
    <lineage>
        <taxon>Bacteria</taxon>
        <taxon>Pseudomonadati</taxon>
        <taxon>Pseudomonadota</taxon>
        <taxon>Alphaproteobacteria</taxon>
        <taxon>Sphingomonadales</taxon>
        <taxon>Erythrobacteraceae</taxon>
        <taxon>Altererythrobacter</taxon>
    </lineage>
</organism>
<gene>
    <name evidence="2" type="ORF">P7228_10625</name>
</gene>
<sequence length="184" mass="20201">MRSFAFAAAAFALGGSLSSLNAQDQTASVEAPNPALEQLRHVIGEWDVETTFLRPDGSEAGSFAGTYTFDWVMEDKVVQGVSVIPEFEMASGILFYLRPATSEIEMVSVGPDGQLWTMAGPQDSETRETPVVDMPDGTTLKLRFTRFNVTPDRFESRMERSTDGGVTWVKGNHQVFLRRSAPEG</sequence>
<accession>A0ABY8FN53</accession>
<name>A0ABY8FN53_9SPHN</name>
<keyword evidence="3" id="KW-1185">Reference proteome</keyword>
<dbReference type="EMBL" id="CP121106">
    <property type="protein sequence ID" value="WFL76451.1"/>
    <property type="molecule type" value="Genomic_DNA"/>
</dbReference>
<reference evidence="2 3" key="1">
    <citation type="submission" date="2023-03" db="EMBL/GenBank/DDBJ databases">
        <title>Altererythrobacter sp. CAU 1644 isolated from sand.</title>
        <authorList>
            <person name="Kim W."/>
        </authorList>
    </citation>
    <scope>NUCLEOTIDE SEQUENCE [LARGE SCALE GENOMIC DNA]</scope>
    <source>
        <strain evidence="2 3">CAU 1644</strain>
    </source>
</reference>
<evidence type="ECO:0000256" key="1">
    <source>
        <dbReference type="SAM" id="SignalP"/>
    </source>
</evidence>
<dbReference type="Proteomes" id="UP001215827">
    <property type="component" value="Chromosome"/>
</dbReference>